<name>B9L0F8_THERP</name>
<reference evidence="1 2" key="1">
    <citation type="journal article" date="2009" name="PLoS ONE">
        <title>Complete genome sequence of the aerobic CO-oxidizing thermophile Thermomicrobium roseum.</title>
        <authorList>
            <person name="Wu D."/>
            <person name="Raymond J."/>
            <person name="Wu M."/>
            <person name="Chatterji S."/>
            <person name="Ren Q."/>
            <person name="Graham J.E."/>
            <person name="Bryant D.A."/>
            <person name="Robb F."/>
            <person name="Colman A."/>
            <person name="Tallon L.J."/>
            <person name="Badger J.H."/>
            <person name="Madupu R."/>
            <person name="Ward N.L."/>
            <person name="Eisen J.A."/>
        </authorList>
    </citation>
    <scope>NUCLEOTIDE SEQUENCE [LARGE SCALE GENOMIC DNA]</scope>
    <source>
        <strain evidence="2">ATCC 27502 / DSM 5159 / P-2</strain>
    </source>
</reference>
<organism evidence="1 2">
    <name type="scientific">Thermomicrobium roseum (strain ATCC 27502 / DSM 5159 / P-2)</name>
    <dbReference type="NCBI Taxonomy" id="309801"/>
    <lineage>
        <taxon>Bacteria</taxon>
        <taxon>Pseudomonadati</taxon>
        <taxon>Thermomicrobiota</taxon>
        <taxon>Thermomicrobia</taxon>
        <taxon>Thermomicrobiales</taxon>
        <taxon>Thermomicrobiaceae</taxon>
        <taxon>Thermomicrobium</taxon>
    </lineage>
</organism>
<protein>
    <submittedName>
        <fullName evidence="1">Uncharacterized protein</fullName>
    </submittedName>
</protein>
<evidence type="ECO:0000313" key="2">
    <source>
        <dbReference type="Proteomes" id="UP000000447"/>
    </source>
</evidence>
<gene>
    <name evidence="1" type="ordered locus">trd_1651</name>
</gene>
<dbReference type="Proteomes" id="UP000000447">
    <property type="component" value="Chromosome"/>
</dbReference>
<accession>B9L0F8</accession>
<dbReference type="HOGENOM" id="CLU_3297874_0_0_0"/>
<keyword evidence="2" id="KW-1185">Reference proteome</keyword>
<dbReference type="KEGG" id="tro:trd_1651"/>
<evidence type="ECO:0000313" key="1">
    <source>
        <dbReference type="EMBL" id="ACM05750.1"/>
    </source>
</evidence>
<dbReference type="AlphaFoldDB" id="B9L0F8"/>
<proteinExistence type="predicted"/>
<sequence>MHRRGWRSRDSLVVRWLGAFEEWFGGSVETGTTYPSVSLE</sequence>
<dbReference type="EMBL" id="CP001275">
    <property type="protein sequence ID" value="ACM05750.1"/>
    <property type="molecule type" value="Genomic_DNA"/>
</dbReference>